<feature type="transmembrane region" description="Helical" evidence="1">
    <location>
        <begin position="105"/>
        <end position="124"/>
    </location>
</feature>
<organism evidence="4 5">
    <name type="scientific">Novilysobacter erysipheiresistens</name>
    <dbReference type="NCBI Taxonomy" id="1749332"/>
    <lineage>
        <taxon>Bacteria</taxon>
        <taxon>Pseudomonadati</taxon>
        <taxon>Pseudomonadota</taxon>
        <taxon>Gammaproteobacteria</taxon>
        <taxon>Lysobacterales</taxon>
        <taxon>Lysobacteraceae</taxon>
        <taxon>Novilysobacter</taxon>
    </lineage>
</organism>
<feature type="transmembrane region" description="Helical" evidence="1">
    <location>
        <begin position="172"/>
        <end position="189"/>
    </location>
</feature>
<gene>
    <name evidence="4" type="ORF">SNE34_08980</name>
</gene>
<dbReference type="EC" id="2.3.1.-" evidence="4"/>
<keyword evidence="1" id="KW-0812">Transmembrane</keyword>
<dbReference type="InterPro" id="IPR050879">
    <property type="entry name" value="Acyltransferase_3"/>
</dbReference>
<dbReference type="EMBL" id="JAXGFP010000004">
    <property type="protein sequence ID" value="MEG3184142.1"/>
    <property type="molecule type" value="Genomic_DNA"/>
</dbReference>
<feature type="transmembrane region" description="Helical" evidence="1">
    <location>
        <begin position="298"/>
        <end position="319"/>
    </location>
</feature>
<dbReference type="PANTHER" id="PTHR23028:SF53">
    <property type="entry name" value="ACYL_TRANSF_3 DOMAIN-CONTAINING PROTEIN"/>
    <property type="match status" value="1"/>
</dbReference>
<accession>A0ABU7YYV7</accession>
<feature type="domain" description="Acyltransferase 3" evidence="2">
    <location>
        <begin position="14"/>
        <end position="346"/>
    </location>
</feature>
<dbReference type="InterPro" id="IPR043968">
    <property type="entry name" value="SGNH"/>
</dbReference>
<feature type="transmembrane region" description="Helical" evidence="1">
    <location>
        <begin position="361"/>
        <end position="383"/>
    </location>
</feature>
<dbReference type="Pfam" id="PF19040">
    <property type="entry name" value="SGNH"/>
    <property type="match status" value="1"/>
</dbReference>
<proteinExistence type="predicted"/>
<evidence type="ECO:0000313" key="4">
    <source>
        <dbReference type="EMBL" id="MEG3184142.1"/>
    </source>
</evidence>
<feature type="transmembrane region" description="Helical" evidence="1">
    <location>
        <begin position="234"/>
        <end position="256"/>
    </location>
</feature>
<dbReference type="Pfam" id="PF01757">
    <property type="entry name" value="Acyl_transf_3"/>
    <property type="match status" value="1"/>
</dbReference>
<evidence type="ECO:0000259" key="3">
    <source>
        <dbReference type="Pfam" id="PF19040"/>
    </source>
</evidence>
<dbReference type="SUPFAM" id="SSF52266">
    <property type="entry name" value="SGNH hydrolase"/>
    <property type="match status" value="1"/>
</dbReference>
<keyword evidence="4" id="KW-0808">Transferase</keyword>
<comment type="caution">
    <text evidence="4">The sequence shown here is derived from an EMBL/GenBank/DDBJ whole genome shotgun (WGS) entry which is preliminary data.</text>
</comment>
<keyword evidence="1" id="KW-1133">Transmembrane helix</keyword>
<reference evidence="4 5" key="1">
    <citation type="journal article" date="2016" name="Int. J. Syst. Evol. Microbiol.">
        <title>Lysobacter erysipheiresistens sp. nov., an antagonist of powdery mildew, isolated from tobacco-cultivated soil.</title>
        <authorList>
            <person name="Xie B."/>
            <person name="Li T."/>
            <person name="Lin X."/>
            <person name="Wang C.J."/>
            <person name="Chen Y.J."/>
            <person name="Liu W.J."/>
            <person name="Zhao Z.W."/>
        </authorList>
    </citation>
    <scope>NUCLEOTIDE SEQUENCE [LARGE SCALE GENOMIC DNA]</scope>
    <source>
        <strain evidence="4 5">RS-LYSO-3</strain>
    </source>
</reference>
<name>A0ABU7YYV7_9GAMM</name>
<feature type="transmembrane region" description="Helical" evidence="1">
    <location>
        <begin position="331"/>
        <end position="349"/>
    </location>
</feature>
<keyword evidence="1" id="KW-0472">Membrane</keyword>
<protein>
    <submittedName>
        <fullName evidence="4">Acyltransferase family protein</fullName>
        <ecNumber evidence="4">2.3.1.-</ecNumber>
    </submittedName>
</protein>
<feature type="domain" description="SGNH" evidence="3">
    <location>
        <begin position="432"/>
        <end position="655"/>
    </location>
</feature>
<feature type="transmembrane region" description="Helical" evidence="1">
    <location>
        <begin position="201"/>
        <end position="222"/>
    </location>
</feature>
<evidence type="ECO:0000259" key="2">
    <source>
        <dbReference type="Pfam" id="PF01757"/>
    </source>
</evidence>
<feature type="transmembrane region" description="Helical" evidence="1">
    <location>
        <begin position="39"/>
        <end position="59"/>
    </location>
</feature>
<feature type="transmembrane region" description="Helical" evidence="1">
    <location>
        <begin position="80"/>
        <end position="99"/>
    </location>
</feature>
<dbReference type="GO" id="GO:0016746">
    <property type="term" value="F:acyltransferase activity"/>
    <property type="evidence" value="ECO:0007669"/>
    <property type="project" value="UniProtKB-KW"/>
</dbReference>
<keyword evidence="4" id="KW-0012">Acyltransferase</keyword>
<evidence type="ECO:0000256" key="1">
    <source>
        <dbReference type="SAM" id="Phobius"/>
    </source>
</evidence>
<dbReference type="RefSeq" id="WP_332616646.1">
    <property type="nucleotide sequence ID" value="NZ_JAXGFP010000004.1"/>
</dbReference>
<dbReference type="PANTHER" id="PTHR23028">
    <property type="entry name" value="ACETYLTRANSFERASE"/>
    <property type="match status" value="1"/>
</dbReference>
<keyword evidence="5" id="KW-1185">Reference proteome</keyword>
<dbReference type="Proteomes" id="UP001355056">
    <property type="component" value="Unassembled WGS sequence"/>
</dbReference>
<dbReference type="InterPro" id="IPR002656">
    <property type="entry name" value="Acyl_transf_3_dom"/>
</dbReference>
<feature type="transmembrane region" description="Helical" evidence="1">
    <location>
        <begin position="268"/>
        <end position="286"/>
    </location>
</feature>
<sequence>MTNTAARPGAYRPDIDGLRAVAVLSVIFYHINNAWVPGGYVGVDIFFVISGFLITRNIWREQQAGKFSLADFYLRRIRRIAPAFLVVTATTVAAGAFLLLPADLLRLAVSAIWASFSAANIYYWKYLDTSYFAAASSEEPLLHMWSLGVEEQFYLLWPALLMLLALASRRKWITISATALICVGSFAIAELTNVSAPKFAYYMLPARAGELMMGALLAFHACSRNGESRVPTGWWLWARELASICGLGLIAFSLWWLDDASPFPGVNALYPCLGAVLVILSGQWGSRLTHVLLTPRPAVYIGLISYSLYLWHWPILAFIRYFYGKVNHDHAVLALAAMLVLSVASYRFVEQPARRARMAPARQVLAMLALPVAVVVFAASLLVRSDGLKSMIESTDQYQDSMATLNRQTSVASRSVYSCMDSKLSMRATLVSEHCVLGAKSGGQAITPKVFLWGDSNAGHYIGTLRAIAERDGFAFRYATLSACPALFGDGEFGSPRARDGCSSFRESMRKHLLRDSVVETVVLASQWAVHQRIPGFREALDRTVEELTSAGKRVLLIGQVPGFAGYNKDCALRWARVSTARCEERQSKYHTGNLSINDYMDDLASRDDAVDYVDIHDVLCRDGQCSPYVDQAPVYFNPTHLSAAGSYLIGRKIAASPLHDPWLAAFSAVVPRSRAVLAGGYQPGFPYEIRSQRHVPRDNGLVQHVVITEYIGIDGVAVLETLQQELGKRGFSMEGPTEKGRAKRWVARRGPYDMVIDITENPAIALTAPDARGLVYFAWKDQRMR</sequence>
<evidence type="ECO:0000313" key="5">
    <source>
        <dbReference type="Proteomes" id="UP001355056"/>
    </source>
</evidence>